<comment type="caution">
    <text evidence="1">The sequence shown here is derived from an EMBL/GenBank/DDBJ whole genome shotgun (WGS) entry which is preliminary data.</text>
</comment>
<gene>
    <name evidence="1" type="ORF">A1O9_00138</name>
</gene>
<evidence type="ECO:0000313" key="1">
    <source>
        <dbReference type="EMBL" id="KEF62166.1"/>
    </source>
</evidence>
<dbReference type="Proteomes" id="UP000027920">
    <property type="component" value="Unassembled WGS sequence"/>
</dbReference>
<reference evidence="1 2" key="1">
    <citation type="submission" date="2013-03" db="EMBL/GenBank/DDBJ databases">
        <title>The Genome Sequence of Exophiala aquamarina CBS 119918.</title>
        <authorList>
            <consortium name="The Broad Institute Genomics Platform"/>
            <person name="Cuomo C."/>
            <person name="de Hoog S."/>
            <person name="Gorbushina A."/>
            <person name="Walker B."/>
            <person name="Young S.K."/>
            <person name="Zeng Q."/>
            <person name="Gargeya S."/>
            <person name="Fitzgerald M."/>
            <person name="Haas B."/>
            <person name="Abouelleil A."/>
            <person name="Allen A.W."/>
            <person name="Alvarado L."/>
            <person name="Arachchi H.M."/>
            <person name="Berlin A.M."/>
            <person name="Chapman S.B."/>
            <person name="Gainer-Dewar J."/>
            <person name="Goldberg J."/>
            <person name="Griggs A."/>
            <person name="Gujja S."/>
            <person name="Hansen M."/>
            <person name="Howarth C."/>
            <person name="Imamovic A."/>
            <person name="Ireland A."/>
            <person name="Larimer J."/>
            <person name="McCowan C."/>
            <person name="Murphy C."/>
            <person name="Pearson M."/>
            <person name="Poon T.W."/>
            <person name="Priest M."/>
            <person name="Roberts A."/>
            <person name="Saif S."/>
            <person name="Shea T."/>
            <person name="Sisk P."/>
            <person name="Sykes S."/>
            <person name="Wortman J."/>
            <person name="Nusbaum C."/>
            <person name="Birren B."/>
        </authorList>
    </citation>
    <scope>NUCLEOTIDE SEQUENCE [LARGE SCALE GENOMIC DNA]</scope>
    <source>
        <strain evidence="1 2">CBS 119918</strain>
    </source>
</reference>
<evidence type="ECO:0000313" key="2">
    <source>
        <dbReference type="Proteomes" id="UP000027920"/>
    </source>
</evidence>
<protein>
    <submittedName>
        <fullName evidence="1">Uncharacterized protein</fullName>
    </submittedName>
</protein>
<name>A0A072PQK8_9EURO</name>
<dbReference type="GeneID" id="25275090"/>
<accession>A0A072PQK8</accession>
<proteinExistence type="predicted"/>
<dbReference type="AlphaFoldDB" id="A0A072PQK8"/>
<dbReference type="HOGENOM" id="CLU_2320377_0_0_1"/>
<organism evidence="1 2">
    <name type="scientific">Exophiala aquamarina CBS 119918</name>
    <dbReference type="NCBI Taxonomy" id="1182545"/>
    <lineage>
        <taxon>Eukaryota</taxon>
        <taxon>Fungi</taxon>
        <taxon>Dikarya</taxon>
        <taxon>Ascomycota</taxon>
        <taxon>Pezizomycotina</taxon>
        <taxon>Eurotiomycetes</taxon>
        <taxon>Chaetothyriomycetidae</taxon>
        <taxon>Chaetothyriales</taxon>
        <taxon>Herpotrichiellaceae</taxon>
        <taxon>Exophiala</taxon>
    </lineage>
</organism>
<dbReference type="VEuPathDB" id="FungiDB:A1O9_00138"/>
<sequence>MADPRKIDRILREKFHPKKESGMLNTFLYDGQSVMDLIHLARGHEIRSLALEGWNKVKPKDLGRLKKDPDMTMDLEKYMDRLTDAKNLHKARVPSGVVG</sequence>
<keyword evidence="2" id="KW-1185">Reference proteome</keyword>
<dbReference type="RefSeq" id="XP_013264756.1">
    <property type="nucleotide sequence ID" value="XM_013409302.1"/>
</dbReference>
<dbReference type="EMBL" id="AMGV01000001">
    <property type="protein sequence ID" value="KEF62166.1"/>
    <property type="molecule type" value="Genomic_DNA"/>
</dbReference>